<feature type="domain" description="Cation efflux protein cytoplasmic" evidence="8">
    <location>
        <begin position="195"/>
        <end position="272"/>
    </location>
</feature>
<dbReference type="InterPro" id="IPR002524">
    <property type="entry name" value="Cation_efflux"/>
</dbReference>
<dbReference type="PANTHER" id="PTHR43840">
    <property type="entry name" value="MITOCHONDRIAL METAL TRANSPORTER 1-RELATED"/>
    <property type="match status" value="1"/>
</dbReference>
<dbReference type="Proteomes" id="UP000034723">
    <property type="component" value="Chromosome"/>
</dbReference>
<dbReference type="KEGG" id="gah:GAH_01952"/>
<feature type="transmembrane region" description="Helical" evidence="6">
    <location>
        <begin position="65"/>
        <end position="84"/>
    </location>
</feature>
<dbReference type="InterPro" id="IPR036837">
    <property type="entry name" value="Cation_efflux_CTD_sf"/>
</dbReference>
<accession>A0A0F7IFW7</accession>
<dbReference type="InterPro" id="IPR050291">
    <property type="entry name" value="CDF_Transporter"/>
</dbReference>
<dbReference type="Pfam" id="PF16916">
    <property type="entry name" value="ZT_dimer"/>
    <property type="match status" value="1"/>
</dbReference>
<evidence type="ECO:0000256" key="3">
    <source>
        <dbReference type="ARBA" id="ARBA00022692"/>
    </source>
</evidence>
<dbReference type="OrthoDB" id="8907at2157"/>
<evidence type="ECO:0000256" key="1">
    <source>
        <dbReference type="ARBA" id="ARBA00004141"/>
    </source>
</evidence>
<dbReference type="GeneID" id="24804517"/>
<name>A0A0F7IFW7_9EURY</name>
<dbReference type="Gene3D" id="1.20.1510.10">
    <property type="entry name" value="Cation efflux protein transmembrane domain"/>
    <property type="match status" value="1"/>
</dbReference>
<keyword evidence="10" id="KW-1185">Reference proteome</keyword>
<dbReference type="Pfam" id="PF01545">
    <property type="entry name" value="Cation_efflux"/>
    <property type="match status" value="1"/>
</dbReference>
<comment type="subcellular location">
    <subcellularLocation>
        <location evidence="1">Membrane</location>
        <topology evidence="1">Multi-pass membrane protein</topology>
    </subcellularLocation>
</comment>
<dbReference type="SUPFAM" id="SSF161111">
    <property type="entry name" value="Cation efflux protein transmembrane domain-like"/>
    <property type="match status" value="1"/>
</dbReference>
<organism evidence="9 10">
    <name type="scientific">Geoglobus ahangari</name>
    <dbReference type="NCBI Taxonomy" id="113653"/>
    <lineage>
        <taxon>Archaea</taxon>
        <taxon>Methanobacteriati</taxon>
        <taxon>Methanobacteriota</taxon>
        <taxon>Archaeoglobi</taxon>
        <taxon>Archaeoglobales</taxon>
        <taxon>Archaeoglobaceae</taxon>
        <taxon>Geoglobus</taxon>
    </lineage>
</organism>
<dbReference type="SUPFAM" id="SSF160240">
    <property type="entry name" value="Cation efflux protein cytoplasmic domain-like"/>
    <property type="match status" value="1"/>
</dbReference>
<dbReference type="NCBIfam" id="TIGR01297">
    <property type="entry name" value="CDF"/>
    <property type="match status" value="1"/>
</dbReference>
<protein>
    <submittedName>
        <fullName evidence="9">Cation diffusion facilitator family transporter</fullName>
    </submittedName>
</protein>
<evidence type="ECO:0000313" key="10">
    <source>
        <dbReference type="Proteomes" id="UP000034723"/>
    </source>
</evidence>
<evidence type="ECO:0000313" key="9">
    <source>
        <dbReference type="EMBL" id="AKG90775.1"/>
    </source>
</evidence>
<keyword evidence="5 6" id="KW-0472">Membrane</keyword>
<sequence>MIYAYLAYAISLTIRFIGYFMYGYLVLIAEALHSLTDILVLAILKISSKVSEKPADMHHPLGHGLAGNVGALIAGVAFISILSYELFKEGVSRLYHHEVYHDPTNAILLMLLSLVPLFVVVVYTGRKKLRPEEVALRYELRNDMLSGLAAVAALSFSGVLPQIDALAAIVVAVIIAYSGLRLINENAKVLLGYSPDEEFYRRVASVASEFEEVKDVHDIIATYMAPDKVHLDMHVTVDGSMSVREADDLTERIFDRLSSEVPEVEYATIHVCAEGKKRLRTTYDKIVGK</sequence>
<keyword evidence="2" id="KW-0813">Transport</keyword>
<evidence type="ECO:0000259" key="7">
    <source>
        <dbReference type="Pfam" id="PF01545"/>
    </source>
</evidence>
<dbReference type="InterPro" id="IPR027469">
    <property type="entry name" value="Cation_efflux_TMD_sf"/>
</dbReference>
<evidence type="ECO:0000256" key="4">
    <source>
        <dbReference type="ARBA" id="ARBA00022989"/>
    </source>
</evidence>
<dbReference type="GO" id="GO:0008324">
    <property type="term" value="F:monoatomic cation transmembrane transporter activity"/>
    <property type="evidence" value="ECO:0007669"/>
    <property type="project" value="InterPro"/>
</dbReference>
<keyword evidence="3 6" id="KW-0812">Transmembrane</keyword>
<dbReference type="InterPro" id="IPR058533">
    <property type="entry name" value="Cation_efflux_TM"/>
</dbReference>
<feature type="transmembrane region" description="Helical" evidence="6">
    <location>
        <begin position="104"/>
        <end position="123"/>
    </location>
</feature>
<gene>
    <name evidence="9" type="ORF">GAH_01952</name>
</gene>
<reference evidence="9 10" key="1">
    <citation type="submission" date="2015-04" db="EMBL/GenBank/DDBJ databases">
        <title>The complete genome sequence of the hyperthermophilic, obligate iron-reducing archaeon Geoglobus ahangari strain 234T.</title>
        <authorList>
            <person name="Manzella M.P."/>
            <person name="Holmes D.E."/>
            <person name="Rocheleau J.M."/>
            <person name="Chung A."/>
            <person name="Reguera G."/>
            <person name="Kashefi K."/>
        </authorList>
    </citation>
    <scope>NUCLEOTIDE SEQUENCE [LARGE SCALE GENOMIC DNA]</scope>
    <source>
        <strain evidence="9 10">234</strain>
    </source>
</reference>
<keyword evidence="4 6" id="KW-1133">Transmembrane helix</keyword>
<evidence type="ECO:0000256" key="6">
    <source>
        <dbReference type="SAM" id="Phobius"/>
    </source>
</evidence>
<dbReference type="HOGENOM" id="CLU_013430_3_0_2"/>
<evidence type="ECO:0000256" key="5">
    <source>
        <dbReference type="ARBA" id="ARBA00023136"/>
    </source>
</evidence>
<dbReference type="InParanoid" id="A0A0F7IFW7"/>
<dbReference type="RefSeq" id="WP_048096421.1">
    <property type="nucleotide sequence ID" value="NZ_CP011267.1"/>
</dbReference>
<dbReference type="STRING" id="113653.GAH_01952"/>
<evidence type="ECO:0000256" key="2">
    <source>
        <dbReference type="ARBA" id="ARBA00022448"/>
    </source>
</evidence>
<dbReference type="InterPro" id="IPR027470">
    <property type="entry name" value="Cation_efflux_CTD"/>
</dbReference>
<proteinExistence type="predicted"/>
<dbReference type="EMBL" id="CP011267">
    <property type="protein sequence ID" value="AKG90775.1"/>
    <property type="molecule type" value="Genomic_DNA"/>
</dbReference>
<dbReference type="Gene3D" id="3.30.70.1350">
    <property type="entry name" value="Cation efflux protein, cytoplasmic domain"/>
    <property type="match status" value="1"/>
</dbReference>
<dbReference type="PANTHER" id="PTHR43840:SF15">
    <property type="entry name" value="MITOCHONDRIAL METAL TRANSPORTER 1-RELATED"/>
    <property type="match status" value="1"/>
</dbReference>
<dbReference type="GO" id="GO:0016020">
    <property type="term" value="C:membrane"/>
    <property type="evidence" value="ECO:0007669"/>
    <property type="project" value="UniProtKB-SubCell"/>
</dbReference>
<dbReference type="AlphaFoldDB" id="A0A0F7IFW7"/>
<feature type="transmembrane region" description="Helical" evidence="6">
    <location>
        <begin position="166"/>
        <end position="183"/>
    </location>
</feature>
<evidence type="ECO:0000259" key="8">
    <source>
        <dbReference type="Pfam" id="PF16916"/>
    </source>
</evidence>
<dbReference type="FunCoup" id="A0A0F7IFW7">
    <property type="interactions" value="41"/>
</dbReference>
<feature type="domain" description="Cation efflux protein transmembrane" evidence="7">
    <location>
        <begin position="2"/>
        <end position="191"/>
    </location>
</feature>